<dbReference type="AlphaFoldDB" id="A0AAD6SJN4"/>
<evidence type="ECO:0000313" key="3">
    <source>
        <dbReference type="Proteomes" id="UP001218188"/>
    </source>
</evidence>
<evidence type="ECO:0000256" key="1">
    <source>
        <dbReference type="SAM" id="MobiDB-lite"/>
    </source>
</evidence>
<feature type="region of interest" description="Disordered" evidence="1">
    <location>
        <begin position="1"/>
        <end position="81"/>
    </location>
</feature>
<proteinExistence type="predicted"/>
<name>A0AAD6SJN4_9AGAR</name>
<dbReference type="EMBL" id="JARJCM010000116">
    <property type="protein sequence ID" value="KAJ7028091.1"/>
    <property type="molecule type" value="Genomic_DNA"/>
</dbReference>
<evidence type="ECO:0000313" key="2">
    <source>
        <dbReference type="EMBL" id="KAJ7028091.1"/>
    </source>
</evidence>
<dbReference type="Proteomes" id="UP001218188">
    <property type="component" value="Unassembled WGS sequence"/>
</dbReference>
<feature type="region of interest" description="Disordered" evidence="1">
    <location>
        <begin position="305"/>
        <end position="327"/>
    </location>
</feature>
<protein>
    <submittedName>
        <fullName evidence="2">Uncharacterized protein</fullName>
    </submittedName>
</protein>
<comment type="caution">
    <text evidence="2">The sequence shown here is derived from an EMBL/GenBank/DDBJ whole genome shotgun (WGS) entry which is preliminary data.</text>
</comment>
<organism evidence="2 3">
    <name type="scientific">Mycena alexandri</name>
    <dbReference type="NCBI Taxonomy" id="1745969"/>
    <lineage>
        <taxon>Eukaryota</taxon>
        <taxon>Fungi</taxon>
        <taxon>Dikarya</taxon>
        <taxon>Basidiomycota</taxon>
        <taxon>Agaricomycotina</taxon>
        <taxon>Agaricomycetes</taxon>
        <taxon>Agaricomycetidae</taxon>
        <taxon>Agaricales</taxon>
        <taxon>Marasmiineae</taxon>
        <taxon>Mycenaceae</taxon>
        <taxon>Mycena</taxon>
    </lineage>
</organism>
<sequence length="327" mass="34146">MASSSANSVTPSTHATHPIHAHHPHAHTLPLPSPRPSLGLSTAPAAHANSGLRSHHSSHSRDSAHSEDDPDADASGGEHTARPQNAHVHAAFHAHPHAAHAQSLPLPAALNAQRHGGGAGGMSGLMGMIEGDKAALLTMDESEDAIGMGTLGGPGSMSNTLGLSGALSRPLTHPEAERLKFFLATAPSRWDVDGGGAGPSGSGQGGEQSYFCFFRWLWFLGFYDYLLLPLPPHRIASAPAHPSYHTSSLNHRRIDFARGARGSLLCLHAGGRSDGWPTANTGWTSLRTMTRPACAEPTGPMGLSCPSAARRQVGGPGTRCSRRLATR</sequence>
<accession>A0AAD6SJN4</accession>
<gene>
    <name evidence="2" type="ORF">C8F04DRAFT_1291770</name>
</gene>
<feature type="compositionally biased region" description="Basic residues" evidence="1">
    <location>
        <begin position="17"/>
        <end position="26"/>
    </location>
</feature>
<reference evidence="2" key="1">
    <citation type="submission" date="2023-03" db="EMBL/GenBank/DDBJ databases">
        <title>Massive genome expansion in bonnet fungi (Mycena s.s.) driven by repeated elements and novel gene families across ecological guilds.</title>
        <authorList>
            <consortium name="Lawrence Berkeley National Laboratory"/>
            <person name="Harder C.B."/>
            <person name="Miyauchi S."/>
            <person name="Viragh M."/>
            <person name="Kuo A."/>
            <person name="Thoen E."/>
            <person name="Andreopoulos B."/>
            <person name="Lu D."/>
            <person name="Skrede I."/>
            <person name="Drula E."/>
            <person name="Henrissat B."/>
            <person name="Morin E."/>
            <person name="Kohler A."/>
            <person name="Barry K."/>
            <person name="LaButti K."/>
            <person name="Morin E."/>
            <person name="Salamov A."/>
            <person name="Lipzen A."/>
            <person name="Mereny Z."/>
            <person name="Hegedus B."/>
            <person name="Baldrian P."/>
            <person name="Stursova M."/>
            <person name="Weitz H."/>
            <person name="Taylor A."/>
            <person name="Grigoriev I.V."/>
            <person name="Nagy L.G."/>
            <person name="Martin F."/>
            <person name="Kauserud H."/>
        </authorList>
    </citation>
    <scope>NUCLEOTIDE SEQUENCE</scope>
    <source>
        <strain evidence="2">CBHHK200</strain>
    </source>
</reference>
<keyword evidence="3" id="KW-1185">Reference proteome</keyword>